<dbReference type="PROSITE" id="PS50042">
    <property type="entry name" value="CNMP_BINDING_3"/>
    <property type="match status" value="1"/>
</dbReference>
<dbReference type="AlphaFoldDB" id="A0A0R1SFV6"/>
<gene>
    <name evidence="6" type="ORF">FC85_GL002554</name>
</gene>
<evidence type="ECO:0000256" key="2">
    <source>
        <dbReference type="ARBA" id="ARBA00023125"/>
    </source>
</evidence>
<dbReference type="InterPro" id="IPR050397">
    <property type="entry name" value="Env_Response_Regulators"/>
</dbReference>
<keyword evidence="1" id="KW-0805">Transcription regulation</keyword>
<dbReference type="InterPro" id="IPR036388">
    <property type="entry name" value="WH-like_DNA-bd_sf"/>
</dbReference>
<evidence type="ECO:0000313" key="6">
    <source>
        <dbReference type="EMBL" id="KRL68032.1"/>
    </source>
</evidence>
<dbReference type="SUPFAM" id="SSF51206">
    <property type="entry name" value="cAMP-binding domain-like"/>
    <property type="match status" value="1"/>
</dbReference>
<dbReference type="Proteomes" id="UP000052013">
    <property type="component" value="Unassembled WGS sequence"/>
</dbReference>
<dbReference type="RefSeq" id="WP_057864151.1">
    <property type="nucleotide sequence ID" value="NZ_AZEY01000028.1"/>
</dbReference>
<dbReference type="Pfam" id="PF00027">
    <property type="entry name" value="cNMP_binding"/>
    <property type="match status" value="1"/>
</dbReference>
<accession>A0A0R1SFV6</accession>
<proteinExistence type="predicted"/>
<dbReference type="STRING" id="1423739.FC85_GL002554"/>
<dbReference type="PANTHER" id="PTHR24567:SF74">
    <property type="entry name" value="HTH-TYPE TRANSCRIPTIONAL REGULATOR ARCR"/>
    <property type="match status" value="1"/>
</dbReference>
<dbReference type="SUPFAM" id="SSF46785">
    <property type="entry name" value="Winged helix' DNA-binding domain"/>
    <property type="match status" value="1"/>
</dbReference>
<feature type="domain" description="HTH crp-type" evidence="5">
    <location>
        <begin position="155"/>
        <end position="229"/>
    </location>
</feature>
<dbReference type="PROSITE" id="PS51063">
    <property type="entry name" value="HTH_CRP_2"/>
    <property type="match status" value="1"/>
</dbReference>
<dbReference type="SMART" id="SM00100">
    <property type="entry name" value="cNMP"/>
    <property type="match status" value="1"/>
</dbReference>
<keyword evidence="2" id="KW-0238">DNA-binding</keyword>
<dbReference type="GO" id="GO:0005829">
    <property type="term" value="C:cytosol"/>
    <property type="evidence" value="ECO:0007669"/>
    <property type="project" value="TreeGrafter"/>
</dbReference>
<evidence type="ECO:0000256" key="3">
    <source>
        <dbReference type="ARBA" id="ARBA00023163"/>
    </source>
</evidence>
<reference evidence="6 7" key="1">
    <citation type="journal article" date="2015" name="Genome Announc.">
        <title>Expanding the biotechnology potential of lactobacilli through comparative genomics of 213 strains and associated genera.</title>
        <authorList>
            <person name="Sun Z."/>
            <person name="Harris H.M."/>
            <person name="McCann A."/>
            <person name="Guo C."/>
            <person name="Argimon S."/>
            <person name="Zhang W."/>
            <person name="Yang X."/>
            <person name="Jeffery I.B."/>
            <person name="Cooney J.C."/>
            <person name="Kagawa T.F."/>
            <person name="Liu W."/>
            <person name="Song Y."/>
            <person name="Salvetti E."/>
            <person name="Wrobel A."/>
            <person name="Rasinkangas P."/>
            <person name="Parkhill J."/>
            <person name="Rea M.C."/>
            <person name="O'Sullivan O."/>
            <person name="Ritari J."/>
            <person name="Douillard F.P."/>
            <person name="Paul Ross R."/>
            <person name="Yang R."/>
            <person name="Briner A.E."/>
            <person name="Felis G.E."/>
            <person name="de Vos W.M."/>
            <person name="Barrangou R."/>
            <person name="Klaenhammer T.R."/>
            <person name="Caufield P.W."/>
            <person name="Cui Y."/>
            <person name="Zhang H."/>
            <person name="O'Toole P.W."/>
        </authorList>
    </citation>
    <scope>NUCLEOTIDE SEQUENCE [LARGE SCALE GENOMIC DNA]</scope>
    <source>
        <strain evidence="6 7">DSM 14421</strain>
    </source>
</reference>
<feature type="domain" description="Cyclic nucleotide-binding" evidence="4">
    <location>
        <begin position="21"/>
        <end position="141"/>
    </location>
</feature>
<dbReference type="Gene3D" id="2.60.120.10">
    <property type="entry name" value="Jelly Rolls"/>
    <property type="match status" value="1"/>
</dbReference>
<dbReference type="SMART" id="SM00419">
    <property type="entry name" value="HTH_CRP"/>
    <property type="match status" value="1"/>
</dbReference>
<dbReference type="InterPro" id="IPR014710">
    <property type="entry name" value="RmlC-like_jellyroll"/>
</dbReference>
<name>A0A0R1SFV6_9LACO</name>
<dbReference type="PATRIC" id="fig|1423739.3.peg.2653"/>
<dbReference type="EMBL" id="AZEY01000028">
    <property type="protein sequence ID" value="KRL68032.1"/>
    <property type="molecule type" value="Genomic_DNA"/>
</dbReference>
<dbReference type="GO" id="GO:0003700">
    <property type="term" value="F:DNA-binding transcription factor activity"/>
    <property type="evidence" value="ECO:0007669"/>
    <property type="project" value="TreeGrafter"/>
</dbReference>
<dbReference type="InterPro" id="IPR036390">
    <property type="entry name" value="WH_DNA-bd_sf"/>
</dbReference>
<dbReference type="GO" id="GO:0003677">
    <property type="term" value="F:DNA binding"/>
    <property type="evidence" value="ECO:0007669"/>
    <property type="project" value="UniProtKB-KW"/>
</dbReference>
<dbReference type="PANTHER" id="PTHR24567">
    <property type="entry name" value="CRP FAMILY TRANSCRIPTIONAL REGULATORY PROTEIN"/>
    <property type="match status" value="1"/>
</dbReference>
<evidence type="ECO:0000259" key="5">
    <source>
        <dbReference type="PROSITE" id="PS51063"/>
    </source>
</evidence>
<evidence type="ECO:0000313" key="7">
    <source>
        <dbReference type="Proteomes" id="UP000052013"/>
    </source>
</evidence>
<comment type="caution">
    <text evidence="6">The sequence shown here is derived from an EMBL/GenBank/DDBJ whole genome shotgun (WGS) entry which is preliminary data.</text>
</comment>
<dbReference type="InterPro" id="IPR000595">
    <property type="entry name" value="cNMP-bd_dom"/>
</dbReference>
<dbReference type="Gene3D" id="1.10.10.10">
    <property type="entry name" value="Winged helix-like DNA-binding domain superfamily/Winged helix DNA-binding domain"/>
    <property type="match status" value="1"/>
</dbReference>
<dbReference type="InterPro" id="IPR018490">
    <property type="entry name" value="cNMP-bd_dom_sf"/>
</dbReference>
<dbReference type="CDD" id="cd00038">
    <property type="entry name" value="CAP_ED"/>
    <property type="match status" value="1"/>
</dbReference>
<evidence type="ECO:0000259" key="4">
    <source>
        <dbReference type="PROSITE" id="PS50042"/>
    </source>
</evidence>
<sequence length="234" mass="27679">MILKDKSDYQMYRDKIRSHPEFKSLDDEGIHKLIDAMTIKKYHRGQILFDQGDPRDNYYFIISGVVKTFHWDENGEEQLYLYIRPNKAFPYIGLFEDDDYAYTVETMTEVKLAVIPMEFYEGLLQENPEMMVSAIKEMSRMIDMTETQLQRMVTTSAKCRVWNAIWFLGQQIGDRQEDGSILISYPITLIELSKISGTTRETTSQMVQQLINESKIWYQRKYFRILEVRDGKAL</sequence>
<evidence type="ECO:0000256" key="1">
    <source>
        <dbReference type="ARBA" id="ARBA00023015"/>
    </source>
</evidence>
<dbReference type="InterPro" id="IPR012318">
    <property type="entry name" value="HTH_CRP"/>
</dbReference>
<organism evidence="6 7">
    <name type="scientific">Lentilactobacillus diolivorans DSM 14421</name>
    <dbReference type="NCBI Taxonomy" id="1423739"/>
    <lineage>
        <taxon>Bacteria</taxon>
        <taxon>Bacillati</taxon>
        <taxon>Bacillota</taxon>
        <taxon>Bacilli</taxon>
        <taxon>Lactobacillales</taxon>
        <taxon>Lactobacillaceae</taxon>
        <taxon>Lentilactobacillus</taxon>
    </lineage>
</organism>
<protein>
    <submittedName>
        <fullName evidence="6">Crp family transcriptional regulator</fullName>
    </submittedName>
</protein>
<keyword evidence="3" id="KW-0804">Transcription</keyword>